<gene>
    <name evidence="1" type="ORF">D9615_004015</name>
</gene>
<dbReference type="Proteomes" id="UP000565441">
    <property type="component" value="Unassembled WGS sequence"/>
</dbReference>
<organism evidence="1 2">
    <name type="scientific">Tricholomella constricta</name>
    <dbReference type="NCBI Taxonomy" id="117010"/>
    <lineage>
        <taxon>Eukaryota</taxon>
        <taxon>Fungi</taxon>
        <taxon>Dikarya</taxon>
        <taxon>Basidiomycota</taxon>
        <taxon>Agaricomycotina</taxon>
        <taxon>Agaricomycetes</taxon>
        <taxon>Agaricomycetidae</taxon>
        <taxon>Agaricales</taxon>
        <taxon>Tricholomatineae</taxon>
        <taxon>Lyophyllaceae</taxon>
        <taxon>Tricholomella</taxon>
    </lineage>
</organism>
<reference evidence="1 2" key="1">
    <citation type="journal article" date="2020" name="ISME J.">
        <title>Uncovering the hidden diversity of litter-decomposition mechanisms in mushroom-forming fungi.</title>
        <authorList>
            <person name="Floudas D."/>
            <person name="Bentzer J."/>
            <person name="Ahren D."/>
            <person name="Johansson T."/>
            <person name="Persson P."/>
            <person name="Tunlid A."/>
        </authorList>
    </citation>
    <scope>NUCLEOTIDE SEQUENCE [LARGE SCALE GENOMIC DNA]</scope>
    <source>
        <strain evidence="1 2">CBS 661.87</strain>
    </source>
</reference>
<protein>
    <submittedName>
        <fullName evidence="1">Uncharacterized protein</fullName>
    </submittedName>
</protein>
<evidence type="ECO:0000313" key="1">
    <source>
        <dbReference type="EMBL" id="KAF5381080.1"/>
    </source>
</evidence>
<keyword evidence="2" id="KW-1185">Reference proteome</keyword>
<evidence type="ECO:0000313" key="2">
    <source>
        <dbReference type="Proteomes" id="UP000565441"/>
    </source>
</evidence>
<accession>A0A8H5M4N5</accession>
<dbReference type="AlphaFoldDB" id="A0A8H5M4N5"/>
<dbReference type="OrthoDB" id="2535907at2759"/>
<comment type="caution">
    <text evidence="1">The sequence shown here is derived from an EMBL/GenBank/DDBJ whole genome shotgun (WGS) entry which is preliminary data.</text>
</comment>
<name>A0A8H5M4N5_9AGAR</name>
<dbReference type="EMBL" id="JAACJP010000012">
    <property type="protein sequence ID" value="KAF5381080.1"/>
    <property type="molecule type" value="Genomic_DNA"/>
</dbReference>
<sequence length="987" mass="109350">MERFQAKVSAGLRGVEEAMAVGSEAKDLEQELAIEASHQALSIGGCRNESTRVPTLPNCVTKTNIRSANVWTNISVEWPSSSREIWRVDMADEHQAFENSVLVYGLGMFHDVKPVPISPQKGKAREKQNWQTGWWDFQPLAERSLRPVEWSPSSVIFSAHPAQPLVTARHFSSSKQFVIPSPTPIISSPASYGPPTVISVAPGDDWLFAYFPGHNVDGTGCLWKRGSQIDNWNVKEWWTFPQGGGVVAISWLGTTREWVAGNAPGSSTRLPPRGPRTPVSSPTLLLVTQDHHVKIYYFRYYNPAMMVLSRSIAQSGTTVEGSPQLGGDANSSGIRQCFRAAIGLGYNGTSYYTPPPLINTQFTLNANLPEDMNQPLPPNLQAMEWENWGEEVTINLCEIHLRYNGTNIGFVVEMLPPIRHCGSTLVDLNFISIPPSLDVQKSSSSPRKNYNERGQFQFYLTSSFLNFDDYNSPPKSELVVHSVGRPQTSPGSNSPKPTWKFNKTAVRSFTPSVLTFISHSTVRSDSGRPLIYAGIVDTSGILPRAPSRIKKASVGNIRVLNLSDLTDNEDYQPSPILCDVDKMGQDPPFNAVLSPNGAFLCTISSSLWPVRTSIQSLPSLKDSKDASGKQIYPLAAPLASAVISGRPAIDITHALALASIPLSDVLDTLYQTNHILEGHRDGFSHAWTLELLGEIMAVYRERSLCAQDEEKYNLTMRWKTAHDICSLSACNKAFEDCQDGETYDLDAVWQLIGLLTWVVSFTEKVLKQCVLSSDLAPGDVKKEIDDKSSVLDLSRLSPPLDVPVLLHLGHPFALKIFMTALSHVQRCRAYVGSLSARGENAQIARDVLVDLVDSSGVDFAALKTALVPTLEEMQAFDRDSCRRALISCRPTPAMHLHLSKVIQKVTQPSVLNKPILFIKPQDLVDGVARLCSAPKKDRDKDVHVMSAVLGRNYTDQRPFCWREYFVTMARLGEYVDISLYLRWELEE</sequence>
<proteinExistence type="predicted"/>